<feature type="active site" evidence="3">
    <location>
        <position position="161"/>
    </location>
</feature>
<dbReference type="PROSITE" id="PS01173">
    <property type="entry name" value="LIPASE_GDXG_HIS"/>
    <property type="match status" value="1"/>
</dbReference>
<dbReference type="InterPro" id="IPR002168">
    <property type="entry name" value="Lipase_GDXG_HIS_AS"/>
</dbReference>
<keyword evidence="2 5" id="KW-0378">Hydrolase</keyword>
<dbReference type="AlphaFoldDB" id="A0A379KN53"/>
<proteinExistence type="inferred from homology"/>
<dbReference type="GO" id="GO:0019433">
    <property type="term" value="P:triglyceride catabolic process"/>
    <property type="evidence" value="ECO:0007669"/>
    <property type="project" value="TreeGrafter"/>
</dbReference>
<dbReference type="Proteomes" id="UP000254602">
    <property type="component" value="Unassembled WGS sequence"/>
</dbReference>
<sequence length="315" mass="34085">MSLDCDLEAFLELAELGRLTGKSQPMHQLGIAQARAEFENASRLLDPDPPAHVEVRALQFSCRDGAQLPARLYVRPGVTPKATLLYLHGGGYVVGSLDSHDCVCRRLACLGDYAVFAAHYRLAPEQPFPTALHDCQDAASWLQHSATELGLPSALVLAGDSAGATLATVLAIEAAQHPQAMAVKAQLLFYPVTESNTRRASHLRYAEGYLLESGTLDWFYDHYLGAAQAHNDWRASPLLHPALPAMAPAYVNLAQYDPLFDEGLDYARKLEASGTPTTLRIEAGLTHDFLRMSGITGATGEVYAAAGCWLEQVLA</sequence>
<feature type="domain" description="Alpha/beta hydrolase fold-3" evidence="4">
    <location>
        <begin position="84"/>
        <end position="290"/>
    </location>
</feature>
<evidence type="ECO:0000256" key="2">
    <source>
        <dbReference type="ARBA" id="ARBA00022801"/>
    </source>
</evidence>
<evidence type="ECO:0000313" key="5">
    <source>
        <dbReference type="EMBL" id="SUD68905.1"/>
    </source>
</evidence>
<dbReference type="InterPro" id="IPR029058">
    <property type="entry name" value="AB_hydrolase_fold"/>
</dbReference>
<dbReference type="EC" id="3.1.1.3" evidence="5"/>
<protein>
    <submittedName>
        <fullName evidence="5">Alpha/beta hydrolase domain-containing protein</fullName>
        <ecNumber evidence="5">3.1.1.3</ecNumber>
    </submittedName>
</protein>
<dbReference type="Pfam" id="PF07859">
    <property type="entry name" value="Abhydrolase_3"/>
    <property type="match status" value="1"/>
</dbReference>
<dbReference type="GO" id="GO:0004806">
    <property type="term" value="F:triacylglycerol lipase activity"/>
    <property type="evidence" value="ECO:0007669"/>
    <property type="project" value="UniProtKB-EC"/>
</dbReference>
<reference evidence="5 6" key="1">
    <citation type="submission" date="2018-06" db="EMBL/GenBank/DDBJ databases">
        <authorList>
            <consortium name="Pathogen Informatics"/>
            <person name="Doyle S."/>
        </authorList>
    </citation>
    <scope>NUCLEOTIDE SEQUENCE [LARGE SCALE GENOMIC DNA]</scope>
    <source>
        <strain evidence="5 6">NCTC7914</strain>
    </source>
</reference>
<dbReference type="InterPro" id="IPR013094">
    <property type="entry name" value="AB_hydrolase_3"/>
</dbReference>
<dbReference type="GO" id="GO:0005829">
    <property type="term" value="C:cytosol"/>
    <property type="evidence" value="ECO:0007669"/>
    <property type="project" value="TreeGrafter"/>
</dbReference>
<dbReference type="PROSITE" id="PS01174">
    <property type="entry name" value="LIPASE_GDXG_SER"/>
    <property type="match status" value="1"/>
</dbReference>
<dbReference type="PANTHER" id="PTHR23025">
    <property type="entry name" value="TRIACYLGLYCEROL LIPASE"/>
    <property type="match status" value="1"/>
</dbReference>
<dbReference type="Gene3D" id="3.40.50.1820">
    <property type="entry name" value="alpha/beta hydrolase"/>
    <property type="match status" value="1"/>
</dbReference>
<evidence type="ECO:0000256" key="3">
    <source>
        <dbReference type="PROSITE-ProRule" id="PRU10038"/>
    </source>
</evidence>
<evidence type="ECO:0000259" key="4">
    <source>
        <dbReference type="Pfam" id="PF07859"/>
    </source>
</evidence>
<organism evidence="5 6">
    <name type="scientific">Pseudomonas putida</name>
    <name type="common">Arthrobacter siderocapsulatus</name>
    <dbReference type="NCBI Taxonomy" id="303"/>
    <lineage>
        <taxon>Bacteria</taxon>
        <taxon>Pseudomonadati</taxon>
        <taxon>Pseudomonadota</taxon>
        <taxon>Gammaproteobacteria</taxon>
        <taxon>Pseudomonadales</taxon>
        <taxon>Pseudomonadaceae</taxon>
        <taxon>Pseudomonas</taxon>
    </lineage>
</organism>
<evidence type="ECO:0000313" key="6">
    <source>
        <dbReference type="Proteomes" id="UP000254602"/>
    </source>
</evidence>
<gene>
    <name evidence="5" type="primary">lip2</name>
    <name evidence="5" type="ORF">NCTC7914_03030</name>
</gene>
<evidence type="ECO:0000256" key="1">
    <source>
        <dbReference type="ARBA" id="ARBA00010515"/>
    </source>
</evidence>
<dbReference type="SUPFAM" id="SSF53474">
    <property type="entry name" value="alpha/beta-Hydrolases"/>
    <property type="match status" value="1"/>
</dbReference>
<dbReference type="PANTHER" id="PTHR23025:SF4">
    <property type="entry name" value="ALPHA_BETA HYDROLASE FOLD-3 DOMAIN-CONTAINING PROTEIN"/>
    <property type="match status" value="1"/>
</dbReference>
<dbReference type="RefSeq" id="WP_115274262.1">
    <property type="nucleotide sequence ID" value="NZ_UGUY01000001.1"/>
</dbReference>
<comment type="similarity">
    <text evidence="1">Belongs to the 'GDXG' lipolytic enzyme family.</text>
</comment>
<name>A0A379KN53_PSEPU</name>
<dbReference type="EMBL" id="UGUY01000001">
    <property type="protein sequence ID" value="SUD68905.1"/>
    <property type="molecule type" value="Genomic_DNA"/>
</dbReference>
<accession>A0A379KN53</accession>
<dbReference type="InterPro" id="IPR033140">
    <property type="entry name" value="Lipase_GDXG_put_SER_AS"/>
</dbReference>
<dbReference type="GO" id="GO:0004771">
    <property type="term" value="F:sterol ester esterase activity"/>
    <property type="evidence" value="ECO:0007669"/>
    <property type="project" value="TreeGrafter"/>
</dbReference>